<organism evidence="1">
    <name type="scientific">uncultured Caudovirales phage</name>
    <dbReference type="NCBI Taxonomy" id="2100421"/>
    <lineage>
        <taxon>Viruses</taxon>
        <taxon>Duplodnaviria</taxon>
        <taxon>Heunggongvirae</taxon>
        <taxon>Uroviricota</taxon>
        <taxon>Caudoviricetes</taxon>
        <taxon>Peduoviridae</taxon>
        <taxon>Maltschvirus</taxon>
        <taxon>Maltschvirus maltsch</taxon>
    </lineage>
</organism>
<sequence length="413" mass="47491">MRIYRLAQIFDNKYGLVKNSAPMLKMQKITPLENEWIKKINTLYLYPNKLFNILLSCANAGIKRSTVKTPDDRKALAGSIFCKQVVDTINELHETRGGKEISFAKIRQKLLFLVNLISKNKDINFDSRGNVSDEEKNEDEDTTSSIQFPHVSELIFNMVPGNSVASRKTRDDQFGKAKTGLSRIMSFSTSLINELDILEVKNPEIFVNESTDEIDEDISIPDRFSPQRAPLSHYDIIDFIRQHGNEYGIRNIEDWRIVTQSFQDQDPELRDALTTVINTLNRGNVPANAASVKNRVFNILEQYNAENRLVTNAPIFEGDTRLPTPAEIMHVNQSAKEKYKPDLPDYARRQSLERLAPQIKQRDETFKNRQLEIEEQKLENMYGTKSFEDEQKARDKRSEARAYIAGLLKRGVI</sequence>
<proteinExistence type="predicted"/>
<name>A0A6J5RU46_9CAUD</name>
<dbReference type="EMBL" id="LR797252">
    <property type="protein sequence ID" value="CAB4197081.1"/>
    <property type="molecule type" value="Genomic_DNA"/>
</dbReference>
<accession>A0A6J5RU46</accession>
<reference evidence="1" key="1">
    <citation type="submission" date="2020-05" db="EMBL/GenBank/DDBJ databases">
        <authorList>
            <person name="Chiriac C."/>
            <person name="Salcher M."/>
            <person name="Ghai R."/>
            <person name="Kavagutti S V."/>
        </authorList>
    </citation>
    <scope>NUCLEOTIDE SEQUENCE</scope>
</reference>
<gene>
    <name evidence="1" type="ORF">UFOVP1290_601</name>
</gene>
<protein>
    <submittedName>
        <fullName evidence="1">Uncharacterized protein</fullName>
    </submittedName>
</protein>
<evidence type="ECO:0000313" key="1">
    <source>
        <dbReference type="EMBL" id="CAB4197081.1"/>
    </source>
</evidence>